<dbReference type="PANTHER" id="PTHR30543:SF21">
    <property type="entry name" value="NAD(P)H-DEPENDENT FMN REDUCTASE LOT6"/>
    <property type="match status" value="1"/>
</dbReference>
<sequence length="220" mass="23675">MRPLRVAVLLGSTRDGPPRPANLGRRVGKFLCGVLNARGHEVDVVDPVDEALPSLVKPYFAYAPGQAPPKLEKLNERLLNADAYVAVTPEYNHAPSPALLNTINHIGSSVMSYKPSLICSYSAGQWGGARAAVLLRPALSEMGCIPVSAMIHVPKAAEVFDEAGKCLEDHDEWAGYFDRGVSQLEWWGVAARNHKDVVDPFAASPALTTTPTQRNAPTSP</sequence>
<reference evidence="2" key="1">
    <citation type="submission" date="2021-01" db="EMBL/GenBank/DDBJ databases">
        <authorList>
            <person name="Corre E."/>
            <person name="Pelletier E."/>
            <person name="Niang G."/>
            <person name="Scheremetjew M."/>
            <person name="Finn R."/>
            <person name="Kale V."/>
            <person name="Holt S."/>
            <person name="Cochrane G."/>
            <person name="Meng A."/>
            <person name="Brown T."/>
            <person name="Cohen L."/>
        </authorList>
    </citation>
    <scope>NUCLEOTIDE SEQUENCE</scope>
    <source>
        <strain evidence="2">CCMP1756</strain>
    </source>
</reference>
<dbReference type="GO" id="GO:0010181">
    <property type="term" value="F:FMN binding"/>
    <property type="evidence" value="ECO:0007669"/>
    <property type="project" value="TreeGrafter"/>
</dbReference>
<dbReference type="GO" id="GO:0005829">
    <property type="term" value="C:cytosol"/>
    <property type="evidence" value="ECO:0007669"/>
    <property type="project" value="TreeGrafter"/>
</dbReference>
<reference evidence="3" key="2">
    <citation type="submission" date="2021-11" db="EMBL/GenBank/DDBJ databases">
        <authorList>
            <consortium name="Genoscope - CEA"/>
            <person name="William W."/>
        </authorList>
    </citation>
    <scope>NUCLEOTIDE SEQUENCE</scope>
</reference>
<name>A0A7S4E4A7_9STRA</name>
<dbReference type="OrthoDB" id="68575at2759"/>
<evidence type="ECO:0000313" key="2">
    <source>
        <dbReference type="EMBL" id="CAE0689619.1"/>
    </source>
</evidence>
<protein>
    <recommendedName>
        <fullName evidence="1">NADPH-dependent FMN reductase-like domain-containing protein</fullName>
    </recommendedName>
</protein>
<dbReference type="Gene3D" id="3.40.50.360">
    <property type="match status" value="1"/>
</dbReference>
<dbReference type="Pfam" id="PF03358">
    <property type="entry name" value="FMN_red"/>
    <property type="match status" value="1"/>
</dbReference>
<dbReference type="InterPro" id="IPR005025">
    <property type="entry name" value="FMN_Rdtase-like_dom"/>
</dbReference>
<gene>
    <name evidence="2" type="ORF">PCAL00307_LOCUS5053</name>
    <name evidence="3" type="ORF">PECAL_4P24540</name>
</gene>
<dbReference type="InterPro" id="IPR050712">
    <property type="entry name" value="NAD(P)H-dep_reductase"/>
</dbReference>
<organism evidence="2">
    <name type="scientific">Pelagomonas calceolata</name>
    <dbReference type="NCBI Taxonomy" id="35677"/>
    <lineage>
        <taxon>Eukaryota</taxon>
        <taxon>Sar</taxon>
        <taxon>Stramenopiles</taxon>
        <taxon>Ochrophyta</taxon>
        <taxon>Pelagophyceae</taxon>
        <taxon>Pelagomonadales</taxon>
        <taxon>Pelagomonadaceae</taxon>
        <taxon>Pelagomonas</taxon>
    </lineage>
</organism>
<proteinExistence type="predicted"/>
<dbReference type="Proteomes" id="UP000789595">
    <property type="component" value="Unassembled WGS sequence"/>
</dbReference>
<evidence type="ECO:0000259" key="1">
    <source>
        <dbReference type="Pfam" id="PF03358"/>
    </source>
</evidence>
<dbReference type="EMBL" id="CAKKNE010000004">
    <property type="protein sequence ID" value="CAH0375131.1"/>
    <property type="molecule type" value="Genomic_DNA"/>
</dbReference>
<evidence type="ECO:0000313" key="4">
    <source>
        <dbReference type="Proteomes" id="UP000789595"/>
    </source>
</evidence>
<accession>A0A7S4E4A7</accession>
<feature type="domain" description="NADPH-dependent FMN reductase-like" evidence="1">
    <location>
        <begin position="5"/>
        <end position="156"/>
    </location>
</feature>
<evidence type="ECO:0000313" key="3">
    <source>
        <dbReference type="EMBL" id="CAH0375131.1"/>
    </source>
</evidence>
<dbReference type="AlphaFoldDB" id="A0A7S4E4A7"/>
<dbReference type="SUPFAM" id="SSF52218">
    <property type="entry name" value="Flavoproteins"/>
    <property type="match status" value="1"/>
</dbReference>
<dbReference type="GO" id="GO:0016491">
    <property type="term" value="F:oxidoreductase activity"/>
    <property type="evidence" value="ECO:0007669"/>
    <property type="project" value="InterPro"/>
</dbReference>
<dbReference type="InterPro" id="IPR029039">
    <property type="entry name" value="Flavoprotein-like_sf"/>
</dbReference>
<dbReference type="EMBL" id="HBIW01006093">
    <property type="protein sequence ID" value="CAE0689619.1"/>
    <property type="molecule type" value="Transcribed_RNA"/>
</dbReference>
<keyword evidence="4" id="KW-1185">Reference proteome</keyword>
<dbReference type="PANTHER" id="PTHR30543">
    <property type="entry name" value="CHROMATE REDUCTASE"/>
    <property type="match status" value="1"/>
</dbReference>